<accession>A0A9W9G1H0</accession>
<evidence type="ECO:0000313" key="2">
    <source>
        <dbReference type="Proteomes" id="UP001149074"/>
    </source>
</evidence>
<reference evidence="1" key="2">
    <citation type="journal article" date="2023" name="IMA Fungus">
        <title>Comparative genomic study of the Penicillium genus elucidates a diverse pangenome and 15 lateral gene transfer events.</title>
        <authorList>
            <person name="Petersen C."/>
            <person name="Sorensen T."/>
            <person name="Nielsen M.R."/>
            <person name="Sondergaard T.E."/>
            <person name="Sorensen J.L."/>
            <person name="Fitzpatrick D.A."/>
            <person name="Frisvad J.C."/>
            <person name="Nielsen K.L."/>
        </authorList>
    </citation>
    <scope>NUCLEOTIDE SEQUENCE</scope>
    <source>
        <strain evidence="1">IBT 30761</strain>
    </source>
</reference>
<dbReference type="OrthoDB" id="5426109at2759"/>
<dbReference type="EMBL" id="JAPQKI010000003">
    <property type="protein sequence ID" value="KAJ5110322.1"/>
    <property type="molecule type" value="Genomic_DNA"/>
</dbReference>
<dbReference type="Proteomes" id="UP001149074">
    <property type="component" value="Unassembled WGS sequence"/>
</dbReference>
<gene>
    <name evidence="1" type="ORF">N7532_002967</name>
</gene>
<dbReference type="RefSeq" id="XP_056478433.1">
    <property type="nucleotide sequence ID" value="XM_056615461.1"/>
</dbReference>
<proteinExistence type="predicted"/>
<evidence type="ECO:0008006" key="3">
    <source>
        <dbReference type="Google" id="ProtNLM"/>
    </source>
</evidence>
<sequence length="199" mass="22531">MAAIILRDIRNPLLLPEIIGLVIDNVHMVPDLLNCACVNSVWNAEALRKLYVGSMNDMQLRTPDIGSLNSLFVASRKRFARNMSFVKHLLLSPETPAIDESVNPWTRLACFEKCSVLRHRQSAELLFRPKGRGLASLTIPYEIINQDWSFISDLLLAPTVEYLAVDNIYCEVLMTQSSQDFASSFVRLPCSLHFFGNHH</sequence>
<reference evidence="1" key="1">
    <citation type="submission" date="2022-11" db="EMBL/GenBank/DDBJ databases">
        <authorList>
            <person name="Petersen C."/>
        </authorList>
    </citation>
    <scope>NUCLEOTIDE SEQUENCE</scope>
    <source>
        <strain evidence="1">IBT 30761</strain>
    </source>
</reference>
<evidence type="ECO:0000313" key="1">
    <source>
        <dbReference type="EMBL" id="KAJ5110322.1"/>
    </source>
</evidence>
<comment type="caution">
    <text evidence="1">The sequence shown here is derived from an EMBL/GenBank/DDBJ whole genome shotgun (WGS) entry which is preliminary data.</text>
</comment>
<dbReference type="AlphaFoldDB" id="A0A9W9G1H0"/>
<dbReference type="GeneID" id="81354440"/>
<protein>
    <recommendedName>
        <fullName evidence="3">F-box domain-containing protein</fullName>
    </recommendedName>
</protein>
<organism evidence="1 2">
    <name type="scientific">Penicillium argentinense</name>
    <dbReference type="NCBI Taxonomy" id="1131581"/>
    <lineage>
        <taxon>Eukaryota</taxon>
        <taxon>Fungi</taxon>
        <taxon>Dikarya</taxon>
        <taxon>Ascomycota</taxon>
        <taxon>Pezizomycotina</taxon>
        <taxon>Eurotiomycetes</taxon>
        <taxon>Eurotiomycetidae</taxon>
        <taxon>Eurotiales</taxon>
        <taxon>Aspergillaceae</taxon>
        <taxon>Penicillium</taxon>
    </lineage>
</organism>
<keyword evidence="2" id="KW-1185">Reference proteome</keyword>
<name>A0A9W9G1H0_9EURO</name>